<comment type="caution">
    <text evidence="2">The sequence shown here is derived from an EMBL/GenBank/DDBJ whole genome shotgun (WGS) entry which is preliminary data.</text>
</comment>
<sequence length="559" mass="64576">MRHNAGTGDDCEDDVDDEYSSCFDEDGEERLDGMASELTAEDIERLQKAVFDAENTWTRKPILACKHLGHPPDPECVENKFSSVLGDIFHAMDRARVPIRHEAKKGYFVALRDAFFVWNPNKLKELERRMKERGYSDDKIKQQQYFNPKLFRGCIDRHAPPPAILYWRVRAVFATYGTIIDSKTKAPLFNDRAWKKADNLLKEILEGYYSDPPGITLYNKRLNSDGTVMKNEYSMEMIECARGTNRTEAYHKNIINTFGTWSTGVEMSDCLLREKRHRHNQNVSENRRSGFPRIGHYNTWLIEKLMKLVMRNHGWRMYPGLCNTSEYKFTDESFDTIALHTKGLNDAIKNRYVELDKAKIKLTRDQRYLCLAMGTLLPLLPFSGEKEYRAYAHFITRNNPKDDDDAAILWCKFVDGVDIFPKLPSHMRIHREQWDRNQRVKESVMRIASKNEKLLELNAKIAPAREGEKDEGTTMNIRGSDTERNEEGEPQPLLQSTTPILKYCPWNRPILPAPMFPTLPPQAIVHHIRNMVVGGVSVGSEFHAPMGMVAVEDSVRRRG</sequence>
<evidence type="ECO:0000256" key="1">
    <source>
        <dbReference type="SAM" id="MobiDB-lite"/>
    </source>
</evidence>
<accession>A0ABD3MT59</accession>
<protein>
    <submittedName>
        <fullName evidence="2">Uncharacterized protein</fullName>
    </submittedName>
</protein>
<proteinExistence type="predicted"/>
<feature type="region of interest" description="Disordered" evidence="1">
    <location>
        <begin position="465"/>
        <end position="493"/>
    </location>
</feature>
<dbReference type="Proteomes" id="UP001530293">
    <property type="component" value="Unassembled WGS sequence"/>
</dbReference>
<keyword evidence="3" id="KW-1185">Reference proteome</keyword>
<reference evidence="2 3" key="1">
    <citation type="submission" date="2024-10" db="EMBL/GenBank/DDBJ databases">
        <title>Updated reference genomes for cyclostephanoid diatoms.</title>
        <authorList>
            <person name="Roberts W.R."/>
            <person name="Alverson A.J."/>
        </authorList>
    </citation>
    <scope>NUCLEOTIDE SEQUENCE [LARGE SCALE GENOMIC DNA]</scope>
    <source>
        <strain evidence="2 3">AJA232-27</strain>
    </source>
</reference>
<evidence type="ECO:0000313" key="3">
    <source>
        <dbReference type="Proteomes" id="UP001530293"/>
    </source>
</evidence>
<gene>
    <name evidence="2" type="ORF">ACHAWU_005726</name>
</gene>
<name>A0ABD3MT59_9STRA</name>
<dbReference type="EMBL" id="JALLBG020000087">
    <property type="protein sequence ID" value="KAL3766334.1"/>
    <property type="molecule type" value="Genomic_DNA"/>
</dbReference>
<dbReference type="AlphaFoldDB" id="A0ABD3MT59"/>
<organism evidence="2 3">
    <name type="scientific">Discostella pseudostelligera</name>
    <dbReference type="NCBI Taxonomy" id="259834"/>
    <lineage>
        <taxon>Eukaryota</taxon>
        <taxon>Sar</taxon>
        <taxon>Stramenopiles</taxon>
        <taxon>Ochrophyta</taxon>
        <taxon>Bacillariophyta</taxon>
        <taxon>Coscinodiscophyceae</taxon>
        <taxon>Thalassiosirophycidae</taxon>
        <taxon>Stephanodiscales</taxon>
        <taxon>Stephanodiscaceae</taxon>
        <taxon>Discostella</taxon>
    </lineage>
</organism>
<evidence type="ECO:0000313" key="2">
    <source>
        <dbReference type="EMBL" id="KAL3766334.1"/>
    </source>
</evidence>